<dbReference type="InterPro" id="IPR051267">
    <property type="entry name" value="STEAP_metalloreductase"/>
</dbReference>
<dbReference type="InterPro" id="IPR036291">
    <property type="entry name" value="NAD(P)-bd_dom_sf"/>
</dbReference>
<dbReference type="Proteomes" id="UP000294850">
    <property type="component" value="Unassembled WGS sequence"/>
</dbReference>
<evidence type="ECO:0000259" key="2">
    <source>
        <dbReference type="Pfam" id="PF03807"/>
    </source>
</evidence>
<organism evidence="3 4">
    <name type="scientific">Dyadobacter psychrotolerans</name>
    <dbReference type="NCBI Taxonomy" id="2541721"/>
    <lineage>
        <taxon>Bacteria</taxon>
        <taxon>Pseudomonadati</taxon>
        <taxon>Bacteroidota</taxon>
        <taxon>Cytophagia</taxon>
        <taxon>Cytophagales</taxon>
        <taxon>Spirosomataceae</taxon>
        <taxon>Dyadobacter</taxon>
    </lineage>
</organism>
<dbReference type="InterPro" id="IPR028939">
    <property type="entry name" value="P5C_Rdtase_cat_N"/>
</dbReference>
<dbReference type="RefSeq" id="WP_131957677.1">
    <property type="nucleotide sequence ID" value="NZ_SMFL01000003.1"/>
</dbReference>
<dbReference type="PANTHER" id="PTHR14239">
    <property type="entry name" value="DUDULIN-RELATED"/>
    <property type="match status" value="1"/>
</dbReference>
<dbReference type="SUPFAM" id="SSF51735">
    <property type="entry name" value="NAD(P)-binding Rossmann-fold domains"/>
    <property type="match status" value="1"/>
</dbReference>
<dbReference type="Pfam" id="PF03807">
    <property type="entry name" value="F420_oxidored"/>
    <property type="match status" value="1"/>
</dbReference>
<dbReference type="Gene3D" id="3.40.50.720">
    <property type="entry name" value="NAD(P)-binding Rossmann-like Domain"/>
    <property type="match status" value="1"/>
</dbReference>
<keyword evidence="1" id="KW-0560">Oxidoreductase</keyword>
<evidence type="ECO:0000313" key="4">
    <source>
        <dbReference type="Proteomes" id="UP000294850"/>
    </source>
</evidence>
<evidence type="ECO:0000256" key="1">
    <source>
        <dbReference type="ARBA" id="ARBA00023002"/>
    </source>
</evidence>
<accession>A0A4R5DYC0</accession>
<proteinExistence type="predicted"/>
<dbReference type="EMBL" id="SMFL01000003">
    <property type="protein sequence ID" value="TDE16143.1"/>
    <property type="molecule type" value="Genomic_DNA"/>
</dbReference>
<protein>
    <submittedName>
        <fullName evidence="3">NADP oxidoreductase</fullName>
    </submittedName>
</protein>
<sequence>MNTKQTIAIIGATGNMGSGISKKLSNGNFRLLLFANQLSKLQTLEAEILEANPSADIEVTACPTEASWEADIIILAVAYPVQQQIAQKIKEVANQKIVISIANPLNDTYDGLVTAPDSSAAEELQKLLPNSKVIKAFNTVFAADFAQPVIADKQADAFIAGDDQGALQTVSELVVTAGFNPIIAGALKVSRTLESMSLLLIQLNIKNNYNWLAGWKILHQ</sequence>
<evidence type="ECO:0000313" key="3">
    <source>
        <dbReference type="EMBL" id="TDE16143.1"/>
    </source>
</evidence>
<reference evidence="3 4" key="1">
    <citation type="submission" date="2019-03" db="EMBL/GenBank/DDBJ databases">
        <title>Dyadobacter AR-3-6 sp. nov., isolated from arctic soil.</title>
        <authorList>
            <person name="Chaudhary D.K."/>
        </authorList>
    </citation>
    <scope>NUCLEOTIDE SEQUENCE [LARGE SCALE GENOMIC DNA]</scope>
    <source>
        <strain evidence="3 4">AR-3-6</strain>
    </source>
</reference>
<gene>
    <name evidence="3" type="ORF">E0F88_07765</name>
</gene>
<comment type="caution">
    <text evidence="3">The sequence shown here is derived from an EMBL/GenBank/DDBJ whole genome shotgun (WGS) entry which is preliminary data.</text>
</comment>
<dbReference type="GO" id="GO:0016491">
    <property type="term" value="F:oxidoreductase activity"/>
    <property type="evidence" value="ECO:0007669"/>
    <property type="project" value="UniProtKB-KW"/>
</dbReference>
<keyword evidence="4" id="KW-1185">Reference proteome</keyword>
<feature type="domain" description="Pyrroline-5-carboxylate reductase catalytic N-terminal" evidence="2">
    <location>
        <begin position="6"/>
        <end position="104"/>
    </location>
</feature>
<name>A0A4R5DYC0_9BACT</name>
<dbReference type="AlphaFoldDB" id="A0A4R5DYC0"/>
<dbReference type="OrthoDB" id="1523398at2"/>